<dbReference type="InterPro" id="IPR009097">
    <property type="entry name" value="Cyclic_Pdiesterase"/>
</dbReference>
<proteinExistence type="predicted"/>
<protein>
    <recommendedName>
        <fullName evidence="3">2'-5' RNA ligase</fullName>
    </recommendedName>
</protein>
<name>A0A4R7D893_9SPHI</name>
<dbReference type="Gene3D" id="3.90.1140.10">
    <property type="entry name" value="Cyclic phosphodiesterase"/>
    <property type="match status" value="1"/>
</dbReference>
<accession>A0A4R7D893</accession>
<dbReference type="AlphaFoldDB" id="A0A4R7D893"/>
<evidence type="ECO:0008006" key="3">
    <source>
        <dbReference type="Google" id="ProtNLM"/>
    </source>
</evidence>
<dbReference type="OrthoDB" id="980044at2"/>
<dbReference type="Proteomes" id="UP000294752">
    <property type="component" value="Unassembled WGS sequence"/>
</dbReference>
<dbReference type="RefSeq" id="WP_133638363.1">
    <property type="nucleotide sequence ID" value="NZ_SNZV01000001.1"/>
</dbReference>
<dbReference type="SUPFAM" id="SSF55144">
    <property type="entry name" value="LigT-like"/>
    <property type="match status" value="1"/>
</dbReference>
<sequence>MRAMVISVVFQPCEKGVRFVASLKQRVRNFLGRWYPSCNSIAHISVCRMEVSQPQIDQIIDLLRNSMRYEHAQHVYFEHFATYPSSGTLFIDPTVQSKLFLKKKMNRIVEEIEKVIKVDKISTPHLTISRGLEKEHLTQMQTNAAFKSVDFDFRCGSVLLRVFDAEKKQYFPLLEIPFGGETPPDLGAGQLSFGF</sequence>
<evidence type="ECO:0000313" key="1">
    <source>
        <dbReference type="EMBL" id="TDS17210.1"/>
    </source>
</evidence>
<comment type="caution">
    <text evidence="1">The sequence shown here is derived from an EMBL/GenBank/DDBJ whole genome shotgun (WGS) entry which is preliminary data.</text>
</comment>
<keyword evidence="2" id="KW-1185">Reference proteome</keyword>
<gene>
    <name evidence="1" type="ORF">B0I21_10172</name>
</gene>
<dbReference type="Pfam" id="PF13563">
    <property type="entry name" value="2_5_RNA_ligase2"/>
    <property type="match status" value="1"/>
</dbReference>
<dbReference type="EMBL" id="SNZV01000001">
    <property type="protein sequence ID" value="TDS17210.1"/>
    <property type="molecule type" value="Genomic_DNA"/>
</dbReference>
<reference evidence="1 2" key="1">
    <citation type="submission" date="2019-03" db="EMBL/GenBank/DDBJ databases">
        <title>Genomic Encyclopedia of Type Strains, Phase III (KMG-III): the genomes of soil and plant-associated and newly described type strains.</title>
        <authorList>
            <person name="Whitman W."/>
        </authorList>
    </citation>
    <scope>NUCLEOTIDE SEQUENCE [LARGE SCALE GENOMIC DNA]</scope>
    <source>
        <strain evidence="1 2">CGMCC 1.12801</strain>
    </source>
</reference>
<organism evidence="1 2">
    <name type="scientific">Sphingobacterium paludis</name>
    <dbReference type="NCBI Taxonomy" id="1476465"/>
    <lineage>
        <taxon>Bacteria</taxon>
        <taxon>Pseudomonadati</taxon>
        <taxon>Bacteroidota</taxon>
        <taxon>Sphingobacteriia</taxon>
        <taxon>Sphingobacteriales</taxon>
        <taxon>Sphingobacteriaceae</taxon>
        <taxon>Sphingobacterium</taxon>
    </lineage>
</organism>
<evidence type="ECO:0000313" key="2">
    <source>
        <dbReference type="Proteomes" id="UP000294752"/>
    </source>
</evidence>